<dbReference type="GO" id="GO:0016747">
    <property type="term" value="F:acyltransferase activity, transferring groups other than amino-acyl groups"/>
    <property type="evidence" value="ECO:0007669"/>
    <property type="project" value="InterPro"/>
</dbReference>
<keyword evidence="1" id="KW-0808">Transferase</keyword>
<dbReference type="Proteomes" id="UP000249458">
    <property type="component" value="Unassembled WGS sequence"/>
</dbReference>
<organism evidence="5 6">
    <name type="scientific">Legionella quinlivanii</name>
    <dbReference type="NCBI Taxonomy" id="45073"/>
    <lineage>
        <taxon>Bacteria</taxon>
        <taxon>Pseudomonadati</taxon>
        <taxon>Pseudomonadota</taxon>
        <taxon>Gammaproteobacteria</taxon>
        <taxon>Legionellales</taxon>
        <taxon>Legionellaceae</taxon>
        <taxon>Legionella</taxon>
    </lineage>
</organism>
<evidence type="ECO:0000259" key="4">
    <source>
        <dbReference type="Pfam" id="PF13302"/>
    </source>
</evidence>
<sequence length="204" mass="23497">MNQHIRGFIVIIETERLLIRPPKLGDAKSVNLAINQSLNEISRWMPWASDPSMETTEDFIRRGIQSWKEPQPKELPMIIELKSTREIVSASGFNEKSNFEVPMFETGYWINTEFAGNGFITEAIIAIARFAFEYFSAVRVQICAQRENIKSINVAKRAGFIEEAILRNFRIDCVSKKPCDEVIYACFGKRMLPNLDVFKIIKQE</sequence>
<evidence type="ECO:0000256" key="1">
    <source>
        <dbReference type="ARBA" id="ARBA00022679"/>
    </source>
</evidence>
<comment type="caution">
    <text evidence="5">The sequence shown here is derived from an EMBL/GenBank/DDBJ whole genome shotgun (WGS) entry which is preliminary data.</text>
</comment>
<dbReference type="PANTHER" id="PTHR43792:SF8">
    <property type="entry name" value="[RIBOSOMAL PROTEIN US5]-ALANINE N-ACETYLTRANSFERASE"/>
    <property type="match status" value="1"/>
</dbReference>
<proteinExistence type="inferred from homology"/>
<dbReference type="InterPro" id="IPR016181">
    <property type="entry name" value="Acyl_CoA_acyltransferase"/>
</dbReference>
<dbReference type="Gene3D" id="3.40.630.30">
    <property type="match status" value="1"/>
</dbReference>
<protein>
    <recommendedName>
        <fullName evidence="4">N-acetyltransferase domain-containing protein</fullName>
    </recommendedName>
</protein>
<name>A0A364LLQ0_9GAMM</name>
<keyword evidence="2" id="KW-0012">Acyltransferase</keyword>
<reference evidence="5 6" key="1">
    <citation type="submission" date="2017-02" db="EMBL/GenBank/DDBJ databases">
        <title>Legionella quilivanii strain from human: case report and whole genome sequencing analysis.</title>
        <authorList>
            <person name="Lalancette C."/>
            <person name="Leduc J.-M."/>
            <person name="Levesque S."/>
            <person name="Fournier E."/>
            <person name="Saoud J."/>
            <person name="Faucher S.P."/>
            <person name="Bernard K."/>
            <person name="Martineau C."/>
            <person name="Longtin J."/>
        </authorList>
    </citation>
    <scope>NUCLEOTIDE SEQUENCE [LARGE SCALE GENOMIC DNA]</scope>
    <source>
        <strain evidence="5 6">ID143958</strain>
    </source>
</reference>
<accession>A0A364LLQ0</accession>
<dbReference type="Pfam" id="PF13302">
    <property type="entry name" value="Acetyltransf_3"/>
    <property type="match status" value="1"/>
</dbReference>
<dbReference type="SUPFAM" id="SSF55729">
    <property type="entry name" value="Acyl-CoA N-acyltransferases (Nat)"/>
    <property type="match status" value="1"/>
</dbReference>
<evidence type="ECO:0000256" key="3">
    <source>
        <dbReference type="ARBA" id="ARBA00038502"/>
    </source>
</evidence>
<feature type="domain" description="N-acetyltransferase" evidence="4">
    <location>
        <begin position="16"/>
        <end position="160"/>
    </location>
</feature>
<dbReference type="EMBL" id="MVJN01000002">
    <property type="protein sequence ID" value="RAP37799.1"/>
    <property type="molecule type" value="Genomic_DNA"/>
</dbReference>
<dbReference type="AlphaFoldDB" id="A0A364LLQ0"/>
<dbReference type="InterPro" id="IPR000182">
    <property type="entry name" value="GNAT_dom"/>
</dbReference>
<dbReference type="InterPro" id="IPR051531">
    <property type="entry name" value="N-acetyltransferase"/>
</dbReference>
<gene>
    <name evidence="5" type="ORF">B1207_02065</name>
</gene>
<dbReference type="PANTHER" id="PTHR43792">
    <property type="entry name" value="GNAT FAMILY, PUTATIVE (AFU_ORTHOLOGUE AFUA_3G00765)-RELATED-RELATED"/>
    <property type="match status" value="1"/>
</dbReference>
<evidence type="ECO:0000313" key="6">
    <source>
        <dbReference type="Proteomes" id="UP000249458"/>
    </source>
</evidence>
<evidence type="ECO:0000256" key="2">
    <source>
        <dbReference type="ARBA" id="ARBA00023315"/>
    </source>
</evidence>
<comment type="similarity">
    <text evidence="3">Belongs to the acetyltransferase family. RimJ subfamily.</text>
</comment>
<evidence type="ECO:0000313" key="5">
    <source>
        <dbReference type="EMBL" id="RAP37799.1"/>
    </source>
</evidence>